<gene>
    <name evidence="2" type="ORF">BROFUL_00376</name>
</gene>
<name>A0A0M2V171_9BACT</name>
<sequence>MPRDLPVGNGSMLVTFDREYQIRDIFYPYVGKENHTIGHPCRMGIWVDGQFSWFGGEWQKTLRYKEDTLVTDVRARNDRLKIELQMYDTVDFHLNIFVKEIVVRNLEGRDREVRLFFNHDFHIYENEVGDTAYYDPDTMSVIHYKSHRYFLINCCDSAKCGVDHFATGIKETRGAEGTWKDAEDGALSGNPIAQGSVDSTLGINLQVKAYSENIAHYWIAVGMKYSEVVKLNKVIWEKMPEELIRRTENYWKLWVNKETFNFSDIPQRLISFFKRSLLIIRTQIDNEGAIIAANDSDIVQMGRDHYSYMWPRDGALVAQALVKSGYLDTSKRFFQFCADVISNDGYLLHKYNPDRSFASSWHPWLKNDKKSLPIQEDGIALVIWALWNHYDEFRDIEFVKSLYRNLIISAAEFMIKFRDEETGLPLDSYDLWEERYGVHTFTVSAVIAGLRAAGNFANAFGEHEYGSKYHEIADTMKSALTTYFYHKEEKRFARMGTRTATGYELDMTVDASLAGLVTFDVFDAEESMTASTMNAVKEKLSVNTYVGGIARYTNDPYHRVSNEAGQVPGNPWFVCTLWLAEYDIMRAKTLAELRNALSVLEWVVSRALPSGVLAEQINPYTGEPLSVSPLTWSHAVFVTTLLKYMKKRERLLICPECGNSESYVHRHVQKPWNA</sequence>
<proteinExistence type="predicted"/>
<dbReference type="InterPro" id="IPR008928">
    <property type="entry name" value="6-hairpin_glycosidase_sf"/>
</dbReference>
<dbReference type="AlphaFoldDB" id="A0A0M2V171"/>
<keyword evidence="2" id="KW-0378">Hydrolase</keyword>
<dbReference type="PANTHER" id="PTHR31616:SF13">
    <property type="entry name" value="GLUCAN 1,4-ALPHA-GLUCOSIDASE"/>
    <property type="match status" value="1"/>
</dbReference>
<reference evidence="2 3" key="1">
    <citation type="journal article" date="2013" name="BMC Microbiol.">
        <title>Identification of the type II cytochrome c maturation pathway in anammox bacteria by comparative genomics.</title>
        <authorList>
            <person name="Ferousi C."/>
            <person name="Speth D.R."/>
            <person name="Reimann J."/>
            <person name="Op den Camp H.J."/>
            <person name="Allen J.W."/>
            <person name="Keltjens J.T."/>
            <person name="Jetten M.S."/>
        </authorList>
    </citation>
    <scope>NUCLEOTIDE SEQUENCE [LARGE SCALE GENOMIC DNA]</scope>
    <source>
        <strain evidence="2">RU1</strain>
    </source>
</reference>
<keyword evidence="3" id="KW-1185">Reference proteome</keyword>
<dbReference type="SUPFAM" id="SSF48208">
    <property type="entry name" value="Six-hairpin glycosidases"/>
    <property type="match status" value="1"/>
</dbReference>
<feature type="domain" description="GH15-like" evidence="1">
    <location>
        <begin position="281"/>
        <end position="640"/>
    </location>
</feature>
<accession>A0A0M2V171</accession>
<evidence type="ECO:0000313" key="3">
    <source>
        <dbReference type="Proteomes" id="UP000034954"/>
    </source>
</evidence>
<protein>
    <submittedName>
        <fullName evidence="2">Glycoside hydrolase</fullName>
    </submittedName>
</protein>
<dbReference type="Gene3D" id="1.50.10.10">
    <property type="match status" value="1"/>
</dbReference>
<dbReference type="GO" id="GO:0004553">
    <property type="term" value="F:hydrolase activity, hydrolyzing O-glycosyl compounds"/>
    <property type="evidence" value="ECO:0007669"/>
    <property type="project" value="TreeGrafter"/>
</dbReference>
<dbReference type="Proteomes" id="UP000034954">
    <property type="component" value="Unassembled WGS sequence"/>
</dbReference>
<dbReference type="InterPro" id="IPR011613">
    <property type="entry name" value="GH15-like"/>
</dbReference>
<dbReference type="GO" id="GO:0005975">
    <property type="term" value="P:carbohydrate metabolic process"/>
    <property type="evidence" value="ECO:0007669"/>
    <property type="project" value="InterPro"/>
</dbReference>
<comment type="caution">
    <text evidence="2">The sequence shown here is derived from an EMBL/GenBank/DDBJ whole genome shotgun (WGS) entry which is preliminary data.</text>
</comment>
<dbReference type="PATRIC" id="fig|380242.3.peg.466"/>
<dbReference type="Pfam" id="PF00723">
    <property type="entry name" value="Glyco_hydro_15"/>
    <property type="match status" value="1"/>
</dbReference>
<dbReference type="PANTHER" id="PTHR31616">
    <property type="entry name" value="TREHALASE"/>
    <property type="match status" value="1"/>
</dbReference>
<evidence type="ECO:0000259" key="1">
    <source>
        <dbReference type="Pfam" id="PF00723"/>
    </source>
</evidence>
<evidence type="ECO:0000313" key="2">
    <source>
        <dbReference type="EMBL" id="KKO20906.1"/>
    </source>
</evidence>
<organism evidence="2 3">
    <name type="scientific">Candidatus Brocadia fulgida</name>
    <dbReference type="NCBI Taxonomy" id="380242"/>
    <lineage>
        <taxon>Bacteria</taxon>
        <taxon>Pseudomonadati</taxon>
        <taxon>Planctomycetota</taxon>
        <taxon>Candidatus Brocadiia</taxon>
        <taxon>Candidatus Brocadiales</taxon>
        <taxon>Candidatus Brocadiaceae</taxon>
        <taxon>Candidatus Brocadia</taxon>
    </lineage>
</organism>
<dbReference type="InterPro" id="IPR012341">
    <property type="entry name" value="6hp_glycosidase-like_sf"/>
</dbReference>
<dbReference type="EMBL" id="LAQJ01000047">
    <property type="protein sequence ID" value="KKO20906.1"/>
    <property type="molecule type" value="Genomic_DNA"/>
</dbReference>